<dbReference type="Proteomes" id="UP001595887">
    <property type="component" value="Unassembled WGS sequence"/>
</dbReference>
<evidence type="ECO:0000313" key="2">
    <source>
        <dbReference type="Proteomes" id="UP001595887"/>
    </source>
</evidence>
<gene>
    <name evidence="1" type="ORF">ACFOWX_01850</name>
</gene>
<accession>A0ABV8RG02</accession>
<name>A0ABV8RG02_9SPHN</name>
<keyword evidence="1" id="KW-0489">Methyltransferase</keyword>
<dbReference type="Pfam" id="PF05711">
    <property type="entry name" value="TylF"/>
    <property type="match status" value="1"/>
</dbReference>
<dbReference type="RefSeq" id="WP_381420743.1">
    <property type="nucleotide sequence ID" value="NZ_JBHSDH010000010.1"/>
</dbReference>
<dbReference type="GO" id="GO:0008168">
    <property type="term" value="F:methyltransferase activity"/>
    <property type="evidence" value="ECO:0007669"/>
    <property type="project" value="UniProtKB-KW"/>
</dbReference>
<sequence>MTEELKKIDGEFTQRGNAEAENDTKLHQFAKQRYVDGGFGSQWNYHSLVYMKRQVLSRVLYQDQLYRRIVNVPGVICEFGVHWGATIANLVNLRGIYEPYNHSRHIFGFDTFSGFAGVDEADGGFSAEGDYSTSEGYETELNEILALHESFSPVSQLKKFDLIKGDVTQTLPNWMEANPHAIISMAIFDMDIYKPTKEALEMIIPRLTKGSMLVFDELNCKHFPGETQALNEVLGLNNLRLERFPHQPYCAYAEFGA</sequence>
<dbReference type="PANTHER" id="PTHR40036:SF1">
    <property type="entry name" value="MACROCIN O-METHYLTRANSFERASE"/>
    <property type="match status" value="1"/>
</dbReference>
<dbReference type="InterPro" id="IPR029063">
    <property type="entry name" value="SAM-dependent_MTases_sf"/>
</dbReference>
<reference evidence="2" key="1">
    <citation type="journal article" date="2019" name="Int. J. Syst. Evol. Microbiol.">
        <title>The Global Catalogue of Microorganisms (GCM) 10K type strain sequencing project: providing services to taxonomists for standard genome sequencing and annotation.</title>
        <authorList>
            <consortium name="The Broad Institute Genomics Platform"/>
            <consortium name="The Broad Institute Genome Sequencing Center for Infectious Disease"/>
            <person name="Wu L."/>
            <person name="Ma J."/>
        </authorList>
    </citation>
    <scope>NUCLEOTIDE SEQUENCE [LARGE SCALE GENOMIC DNA]</scope>
    <source>
        <strain evidence="2">CECT 8531</strain>
    </source>
</reference>
<organism evidence="1 2">
    <name type="scientific">Sphingorhabdus arenilitoris</name>
    <dbReference type="NCBI Taxonomy" id="1490041"/>
    <lineage>
        <taxon>Bacteria</taxon>
        <taxon>Pseudomonadati</taxon>
        <taxon>Pseudomonadota</taxon>
        <taxon>Alphaproteobacteria</taxon>
        <taxon>Sphingomonadales</taxon>
        <taxon>Sphingomonadaceae</taxon>
        <taxon>Sphingorhabdus</taxon>
    </lineage>
</organism>
<dbReference type="Gene3D" id="3.40.50.150">
    <property type="entry name" value="Vaccinia Virus protein VP39"/>
    <property type="match status" value="1"/>
</dbReference>
<keyword evidence="1" id="KW-0808">Transferase</keyword>
<dbReference type="GO" id="GO:0032259">
    <property type="term" value="P:methylation"/>
    <property type="evidence" value="ECO:0007669"/>
    <property type="project" value="UniProtKB-KW"/>
</dbReference>
<dbReference type="PANTHER" id="PTHR40036">
    <property type="entry name" value="MACROCIN O-METHYLTRANSFERASE"/>
    <property type="match status" value="1"/>
</dbReference>
<dbReference type="SUPFAM" id="SSF53335">
    <property type="entry name" value="S-adenosyl-L-methionine-dependent methyltransferases"/>
    <property type="match status" value="1"/>
</dbReference>
<dbReference type="EMBL" id="JBHSDH010000010">
    <property type="protein sequence ID" value="MFC4291151.1"/>
    <property type="molecule type" value="Genomic_DNA"/>
</dbReference>
<dbReference type="InterPro" id="IPR008884">
    <property type="entry name" value="TylF_MeTrfase"/>
</dbReference>
<comment type="caution">
    <text evidence="1">The sequence shown here is derived from an EMBL/GenBank/DDBJ whole genome shotgun (WGS) entry which is preliminary data.</text>
</comment>
<evidence type="ECO:0000313" key="1">
    <source>
        <dbReference type="EMBL" id="MFC4291151.1"/>
    </source>
</evidence>
<keyword evidence="2" id="KW-1185">Reference proteome</keyword>
<protein>
    <submittedName>
        <fullName evidence="1">TylF/MycF/NovP-related O-methyltransferase</fullName>
        <ecNumber evidence="1">2.1.1.-</ecNumber>
    </submittedName>
</protein>
<dbReference type="EC" id="2.1.1.-" evidence="1"/>
<proteinExistence type="predicted"/>